<dbReference type="Proteomes" id="UP000735302">
    <property type="component" value="Unassembled WGS sequence"/>
</dbReference>
<evidence type="ECO:0000313" key="2">
    <source>
        <dbReference type="EMBL" id="GFN88739.1"/>
    </source>
</evidence>
<proteinExistence type="predicted"/>
<protein>
    <submittedName>
        <fullName evidence="2">Uncharacterized protein</fullName>
    </submittedName>
</protein>
<keyword evidence="3" id="KW-1185">Reference proteome</keyword>
<organism evidence="2 3">
    <name type="scientific">Plakobranchus ocellatus</name>
    <dbReference type="NCBI Taxonomy" id="259542"/>
    <lineage>
        <taxon>Eukaryota</taxon>
        <taxon>Metazoa</taxon>
        <taxon>Spiralia</taxon>
        <taxon>Lophotrochozoa</taxon>
        <taxon>Mollusca</taxon>
        <taxon>Gastropoda</taxon>
        <taxon>Heterobranchia</taxon>
        <taxon>Euthyneura</taxon>
        <taxon>Panpulmonata</taxon>
        <taxon>Sacoglossa</taxon>
        <taxon>Placobranchoidea</taxon>
        <taxon>Plakobranchidae</taxon>
        <taxon>Plakobranchus</taxon>
    </lineage>
</organism>
<feature type="transmembrane region" description="Helical" evidence="1">
    <location>
        <begin position="37"/>
        <end position="58"/>
    </location>
</feature>
<accession>A0AAV3Z0N3</accession>
<dbReference type="AlphaFoldDB" id="A0AAV3Z0N3"/>
<dbReference type="Pfam" id="PF06522">
    <property type="entry name" value="B12D"/>
    <property type="match status" value="1"/>
</dbReference>
<dbReference type="InterPro" id="IPR010530">
    <property type="entry name" value="B12D"/>
</dbReference>
<comment type="caution">
    <text evidence="2">The sequence shown here is derived from an EMBL/GenBank/DDBJ whole genome shotgun (WGS) entry which is preliminary data.</text>
</comment>
<evidence type="ECO:0000256" key="1">
    <source>
        <dbReference type="SAM" id="Phobius"/>
    </source>
</evidence>
<keyword evidence="1" id="KW-1133">Transmembrane helix</keyword>
<sequence>MKTTLNQPPLSGYERLREYLGFTYSFRFSTFKKFPELIPMVGIVGFVLTIGVAHIYHLTQAPDVRIVRSRGPAHEDIGPTHKFKYRIHNPDLYRPIAELEELKDAVKVGPTPRK</sequence>
<reference evidence="2 3" key="1">
    <citation type="journal article" date="2021" name="Elife">
        <title>Chloroplast acquisition without the gene transfer in kleptoplastic sea slugs, Plakobranchus ocellatus.</title>
        <authorList>
            <person name="Maeda T."/>
            <person name="Takahashi S."/>
            <person name="Yoshida T."/>
            <person name="Shimamura S."/>
            <person name="Takaki Y."/>
            <person name="Nagai Y."/>
            <person name="Toyoda A."/>
            <person name="Suzuki Y."/>
            <person name="Arimoto A."/>
            <person name="Ishii H."/>
            <person name="Satoh N."/>
            <person name="Nishiyama T."/>
            <person name="Hasebe M."/>
            <person name="Maruyama T."/>
            <person name="Minagawa J."/>
            <person name="Obokata J."/>
            <person name="Shigenobu S."/>
        </authorList>
    </citation>
    <scope>NUCLEOTIDE SEQUENCE [LARGE SCALE GENOMIC DNA]</scope>
</reference>
<dbReference type="EMBL" id="BLXT01001881">
    <property type="protein sequence ID" value="GFN88739.1"/>
    <property type="molecule type" value="Genomic_DNA"/>
</dbReference>
<keyword evidence="1" id="KW-0812">Transmembrane</keyword>
<name>A0AAV3Z0N3_9GAST</name>
<keyword evidence="1" id="KW-0472">Membrane</keyword>
<evidence type="ECO:0000313" key="3">
    <source>
        <dbReference type="Proteomes" id="UP000735302"/>
    </source>
</evidence>
<gene>
    <name evidence="2" type="ORF">PoB_001524500</name>
</gene>